<evidence type="ECO:0008006" key="3">
    <source>
        <dbReference type="Google" id="ProtNLM"/>
    </source>
</evidence>
<dbReference type="OrthoDB" id="5977725at2759"/>
<dbReference type="InterPro" id="IPR036691">
    <property type="entry name" value="Endo/exonu/phosph_ase_sf"/>
</dbReference>
<comment type="caution">
    <text evidence="1">The sequence shown here is derived from an EMBL/GenBank/DDBJ whole genome shotgun (WGS) entry which is preliminary data.</text>
</comment>
<name>A0A2B4R8K0_STYPI</name>
<evidence type="ECO:0000313" key="2">
    <source>
        <dbReference type="Proteomes" id="UP000225706"/>
    </source>
</evidence>
<protein>
    <recommendedName>
        <fullName evidence="3">Endonuclease/exonuclease/phosphatase domain-containing protein</fullName>
    </recommendedName>
</protein>
<organism evidence="1 2">
    <name type="scientific">Stylophora pistillata</name>
    <name type="common">Smooth cauliflower coral</name>
    <dbReference type="NCBI Taxonomy" id="50429"/>
    <lineage>
        <taxon>Eukaryota</taxon>
        <taxon>Metazoa</taxon>
        <taxon>Cnidaria</taxon>
        <taxon>Anthozoa</taxon>
        <taxon>Hexacorallia</taxon>
        <taxon>Scleractinia</taxon>
        <taxon>Astrocoeniina</taxon>
        <taxon>Pocilloporidae</taxon>
        <taxon>Stylophora</taxon>
    </lineage>
</organism>
<sequence length="211" mass="23602">MSSSRANGHPLQQNLSSSRRGILAIGTRTCDAKHHGNFAVQLCTHVKNSRTASTWPKVLRRLYNIDIAARQETRRAGEGQLTERGAGYTFFWMGKEENEQRIHGVGFALKKELIRNLEELPVGVSERLMTLRLKLKSNQQATVISAYAPTLQVEPEDKEIFYSTLDSVLTQTPSNDKIILLGDFNAWVGRTGIRLHGDILDHATGSTILYV</sequence>
<dbReference type="AlphaFoldDB" id="A0A2B4R8K0"/>
<reference evidence="2" key="1">
    <citation type="journal article" date="2017" name="bioRxiv">
        <title>Comparative analysis of the genomes of Stylophora pistillata and Acropora digitifera provides evidence for extensive differences between species of corals.</title>
        <authorList>
            <person name="Voolstra C.R."/>
            <person name="Li Y."/>
            <person name="Liew Y.J."/>
            <person name="Baumgarten S."/>
            <person name="Zoccola D."/>
            <person name="Flot J.-F."/>
            <person name="Tambutte S."/>
            <person name="Allemand D."/>
            <person name="Aranda M."/>
        </authorList>
    </citation>
    <scope>NUCLEOTIDE SEQUENCE [LARGE SCALE GENOMIC DNA]</scope>
</reference>
<keyword evidence="2" id="KW-1185">Reference proteome</keyword>
<dbReference type="EMBL" id="LSMT01001221">
    <property type="protein sequence ID" value="PFX12708.1"/>
    <property type="molecule type" value="Genomic_DNA"/>
</dbReference>
<dbReference type="STRING" id="50429.A0A2B4R8K0"/>
<proteinExistence type="predicted"/>
<evidence type="ECO:0000313" key="1">
    <source>
        <dbReference type="EMBL" id="PFX12708.1"/>
    </source>
</evidence>
<dbReference type="SUPFAM" id="SSF56219">
    <property type="entry name" value="DNase I-like"/>
    <property type="match status" value="1"/>
</dbReference>
<accession>A0A2B4R8K0</accession>
<dbReference type="Gene3D" id="3.60.10.10">
    <property type="entry name" value="Endonuclease/exonuclease/phosphatase"/>
    <property type="match status" value="1"/>
</dbReference>
<dbReference type="Proteomes" id="UP000225706">
    <property type="component" value="Unassembled WGS sequence"/>
</dbReference>
<gene>
    <name evidence="1" type="ORF">AWC38_SpisGene23289</name>
</gene>